<sequence length="297" mass="33309">MPALAQTVDRPAGPVYKQGAAQQPGKANRSTFSVSQRDAIERAGALRGQRGRAQQPYSGPVVVAPTKQRGPGYGLAGVLRTRRPRAKDSRGKGDSLLFLRDREHAKLVKRAQEVRQSAADRCRRASRIHRQRRKPTDDDAYHMRPKWDTHLERCVREDRIDELWQPKSKPPRETFEGPPPAHVDAPHTMDPGDKLYPAPRHTVDVDAEALRASRQQEVRRPRSGWAPPPHFLARGASPPQSRTAAKLRQCPRCMVLYLAENHTCVPVSSAPVEKYDGRTDTRVRLPSPRTSAHSGLR</sequence>
<gene>
    <name evidence="2" type="ORF">PECAL_2P12580</name>
</gene>
<feature type="compositionally biased region" description="Basic residues" evidence="1">
    <location>
        <begin position="124"/>
        <end position="133"/>
    </location>
</feature>
<feature type="region of interest" description="Disordered" evidence="1">
    <location>
        <begin position="1"/>
        <end position="75"/>
    </location>
</feature>
<comment type="caution">
    <text evidence="2">The sequence shown here is derived from an EMBL/GenBank/DDBJ whole genome shotgun (WGS) entry which is preliminary data.</text>
</comment>
<feature type="compositionally biased region" description="Basic and acidic residues" evidence="1">
    <location>
        <begin position="109"/>
        <end position="123"/>
    </location>
</feature>
<feature type="region of interest" description="Disordered" evidence="1">
    <location>
        <begin position="213"/>
        <end position="240"/>
    </location>
</feature>
<feature type="region of interest" description="Disordered" evidence="1">
    <location>
        <begin position="109"/>
        <end position="141"/>
    </location>
</feature>
<evidence type="ECO:0000256" key="1">
    <source>
        <dbReference type="SAM" id="MobiDB-lite"/>
    </source>
</evidence>
<dbReference type="AlphaFoldDB" id="A0A8J2SAG3"/>
<name>A0A8J2SAG3_9STRA</name>
<keyword evidence="3" id="KW-1185">Reference proteome</keyword>
<reference evidence="2" key="1">
    <citation type="submission" date="2021-11" db="EMBL/GenBank/DDBJ databases">
        <authorList>
            <consortium name="Genoscope - CEA"/>
            <person name="William W."/>
        </authorList>
    </citation>
    <scope>NUCLEOTIDE SEQUENCE</scope>
</reference>
<protein>
    <submittedName>
        <fullName evidence="2">Uncharacterized protein</fullName>
    </submittedName>
</protein>
<evidence type="ECO:0000313" key="2">
    <source>
        <dbReference type="EMBL" id="CAH0368203.1"/>
    </source>
</evidence>
<evidence type="ECO:0000313" key="3">
    <source>
        <dbReference type="Proteomes" id="UP000789595"/>
    </source>
</evidence>
<feature type="compositionally biased region" description="Polar residues" evidence="1">
    <location>
        <begin position="288"/>
        <end position="297"/>
    </location>
</feature>
<accession>A0A8J2SAG3</accession>
<organism evidence="2 3">
    <name type="scientific">Pelagomonas calceolata</name>
    <dbReference type="NCBI Taxonomy" id="35677"/>
    <lineage>
        <taxon>Eukaryota</taxon>
        <taxon>Sar</taxon>
        <taxon>Stramenopiles</taxon>
        <taxon>Ochrophyta</taxon>
        <taxon>Pelagophyceae</taxon>
        <taxon>Pelagomonadales</taxon>
        <taxon>Pelagomonadaceae</taxon>
        <taxon>Pelagomonas</taxon>
    </lineage>
</organism>
<proteinExistence type="predicted"/>
<dbReference type="EMBL" id="CAKKNE010000002">
    <property type="protein sequence ID" value="CAH0368203.1"/>
    <property type="molecule type" value="Genomic_DNA"/>
</dbReference>
<feature type="region of interest" description="Disordered" evidence="1">
    <location>
        <begin position="277"/>
        <end position="297"/>
    </location>
</feature>
<feature type="compositionally biased region" description="Low complexity" evidence="1">
    <location>
        <begin position="42"/>
        <end position="55"/>
    </location>
</feature>
<dbReference type="Proteomes" id="UP000789595">
    <property type="component" value="Unassembled WGS sequence"/>
</dbReference>